<dbReference type="OrthoDB" id="10598506at2759"/>
<feature type="compositionally biased region" description="Polar residues" evidence="1">
    <location>
        <begin position="31"/>
        <end position="51"/>
    </location>
</feature>
<evidence type="ECO:0000313" key="3">
    <source>
        <dbReference type="Proteomes" id="UP000664521"/>
    </source>
</evidence>
<dbReference type="EMBL" id="CAJPDS010000030">
    <property type="protein sequence ID" value="CAF9922294.1"/>
    <property type="molecule type" value="Genomic_DNA"/>
</dbReference>
<feature type="region of interest" description="Disordered" evidence="1">
    <location>
        <begin position="31"/>
        <end position="56"/>
    </location>
</feature>
<feature type="compositionally biased region" description="Basic residues" evidence="1">
    <location>
        <begin position="78"/>
        <end position="89"/>
    </location>
</feature>
<feature type="region of interest" description="Disordered" evidence="1">
    <location>
        <begin position="70"/>
        <end position="89"/>
    </location>
</feature>
<dbReference type="AlphaFoldDB" id="A0A8H3FD09"/>
<protein>
    <submittedName>
        <fullName evidence="2">Uncharacterized protein</fullName>
    </submittedName>
</protein>
<feature type="compositionally biased region" description="Basic and acidic residues" evidence="1">
    <location>
        <begin position="155"/>
        <end position="165"/>
    </location>
</feature>
<name>A0A8H3FD09_9LECA</name>
<reference evidence="2" key="1">
    <citation type="submission" date="2021-03" db="EMBL/GenBank/DDBJ databases">
        <authorList>
            <person name="Tagirdzhanova G."/>
        </authorList>
    </citation>
    <scope>NUCLEOTIDE SEQUENCE</scope>
</reference>
<sequence length="178" mass="19895">MPDDAKGKTREHVKGAWKWIMGDMPLTPALKQQASTLSQQRIRGTRHNQALTGRPAPDAIAKAWEWIIGEQPLEPPKKQKAKRFKVPKLGKLKRLLRLPKWKKISKPAPELTDEDESGLVTHQSGPEVSDGPPHSDADSEFETHADRDDESDDEEQHHRDGEPDHPPPGYTSTAPTSS</sequence>
<evidence type="ECO:0000256" key="1">
    <source>
        <dbReference type="SAM" id="MobiDB-lite"/>
    </source>
</evidence>
<gene>
    <name evidence="2" type="ORF">HETSPECPRED_005030</name>
</gene>
<feature type="compositionally biased region" description="Basic and acidic residues" evidence="1">
    <location>
        <begin position="133"/>
        <end position="147"/>
    </location>
</feature>
<organism evidence="2 3">
    <name type="scientific">Heterodermia speciosa</name>
    <dbReference type="NCBI Taxonomy" id="116794"/>
    <lineage>
        <taxon>Eukaryota</taxon>
        <taxon>Fungi</taxon>
        <taxon>Dikarya</taxon>
        <taxon>Ascomycota</taxon>
        <taxon>Pezizomycotina</taxon>
        <taxon>Lecanoromycetes</taxon>
        <taxon>OSLEUM clade</taxon>
        <taxon>Lecanoromycetidae</taxon>
        <taxon>Caliciales</taxon>
        <taxon>Physciaceae</taxon>
        <taxon>Heterodermia</taxon>
    </lineage>
</organism>
<comment type="caution">
    <text evidence="2">The sequence shown here is derived from an EMBL/GenBank/DDBJ whole genome shotgun (WGS) entry which is preliminary data.</text>
</comment>
<evidence type="ECO:0000313" key="2">
    <source>
        <dbReference type="EMBL" id="CAF9922294.1"/>
    </source>
</evidence>
<accession>A0A8H3FD09</accession>
<proteinExistence type="predicted"/>
<feature type="region of interest" description="Disordered" evidence="1">
    <location>
        <begin position="97"/>
        <end position="178"/>
    </location>
</feature>
<keyword evidence="3" id="KW-1185">Reference proteome</keyword>
<dbReference type="Proteomes" id="UP000664521">
    <property type="component" value="Unassembled WGS sequence"/>
</dbReference>